<sequence>MATTTIRKVMITEFGDASKVRVIQDTIGPPPAHHVQVAPIYSGFSGSDINMRKGVYPRQKPAPLSPGYCLTGTVKVNGRGASKFSPGDVILALTMYDAEADLVNLPENLLIRVPSGLDLQQVTALIVDWSTAYAMVYDWAKVSKGDRVFIHGISGAVGSALMKFCQLQGAEIYGTASERNHEAIRAQGGKPFVYTNKDWMKAMKDLGGADAVFDPLGFESYDESFSILSNTGILVGYGGNLQSLNEGVEPRSIWMPTIKLMARGMVPFCGKRTKFYYISSDDATFEPNLKAMFDLIREGKIRVPIKHVWELNDIQEAHRQWTNSTGVGSSLIRVSPEPRNW</sequence>
<gene>
    <name evidence="1" type="ORF">CTRU02_205085</name>
</gene>
<comment type="caution">
    <text evidence="1">The sequence shown here is derived from an EMBL/GenBank/DDBJ whole genome shotgun (WGS) entry which is preliminary data.</text>
</comment>
<evidence type="ECO:0000313" key="1">
    <source>
        <dbReference type="EMBL" id="KAL0938475.1"/>
    </source>
</evidence>
<reference evidence="1 2" key="1">
    <citation type="journal article" date="2020" name="Phytopathology">
        <title>Genome Sequence Resources of Colletotrichum truncatum, C. plurivorum, C. musicola, and C. sojae: Four Species Pathogenic to Soybean (Glycine max).</title>
        <authorList>
            <person name="Rogerio F."/>
            <person name="Boufleur T.R."/>
            <person name="Ciampi-Guillardi M."/>
            <person name="Sukno S.A."/>
            <person name="Thon M.R."/>
            <person name="Massola Junior N.S."/>
            <person name="Baroncelli R."/>
        </authorList>
    </citation>
    <scope>NUCLEOTIDE SEQUENCE [LARGE SCALE GENOMIC DNA]</scope>
    <source>
        <strain evidence="1 2">CMES1059</strain>
    </source>
</reference>
<dbReference type="Proteomes" id="UP000805649">
    <property type="component" value="Unassembled WGS sequence"/>
</dbReference>
<name>A0ACC3Z3B7_COLTU</name>
<keyword evidence="2" id="KW-1185">Reference proteome</keyword>
<evidence type="ECO:0000313" key="2">
    <source>
        <dbReference type="Proteomes" id="UP000805649"/>
    </source>
</evidence>
<proteinExistence type="predicted"/>
<accession>A0ACC3Z3B7</accession>
<protein>
    <submittedName>
        <fullName evidence="1">Zinc-binding dehydrogenase</fullName>
    </submittedName>
</protein>
<organism evidence="1 2">
    <name type="scientific">Colletotrichum truncatum</name>
    <name type="common">Anthracnose fungus</name>
    <name type="synonym">Colletotrichum capsici</name>
    <dbReference type="NCBI Taxonomy" id="5467"/>
    <lineage>
        <taxon>Eukaryota</taxon>
        <taxon>Fungi</taxon>
        <taxon>Dikarya</taxon>
        <taxon>Ascomycota</taxon>
        <taxon>Pezizomycotina</taxon>
        <taxon>Sordariomycetes</taxon>
        <taxon>Hypocreomycetidae</taxon>
        <taxon>Glomerellales</taxon>
        <taxon>Glomerellaceae</taxon>
        <taxon>Colletotrichum</taxon>
        <taxon>Colletotrichum truncatum species complex</taxon>
    </lineage>
</organism>
<dbReference type="EMBL" id="VUJX02000003">
    <property type="protein sequence ID" value="KAL0938475.1"/>
    <property type="molecule type" value="Genomic_DNA"/>
</dbReference>